<dbReference type="EMBL" id="JACXJA010000044">
    <property type="protein sequence ID" value="MBD2865566.1"/>
    <property type="molecule type" value="Genomic_DNA"/>
</dbReference>
<dbReference type="PANTHER" id="PTHR43498">
    <property type="entry name" value="FERREDOXIN:COB-COM HETERODISULFIDE REDUCTASE SUBUNIT A"/>
    <property type="match status" value="1"/>
</dbReference>
<evidence type="ECO:0000313" key="6">
    <source>
        <dbReference type="EMBL" id="MBD2865566.1"/>
    </source>
</evidence>
<dbReference type="GO" id="GO:0051539">
    <property type="term" value="F:4 iron, 4 sulfur cluster binding"/>
    <property type="evidence" value="ECO:0007669"/>
    <property type="project" value="UniProtKB-KW"/>
</dbReference>
<dbReference type="InterPro" id="IPR039650">
    <property type="entry name" value="HdrA-like"/>
</dbReference>
<dbReference type="GO" id="GO:0016491">
    <property type="term" value="F:oxidoreductase activity"/>
    <property type="evidence" value="ECO:0007669"/>
    <property type="project" value="UniProtKB-KW"/>
</dbReference>
<keyword evidence="3" id="KW-0560">Oxidoreductase</keyword>
<keyword evidence="5" id="KW-0411">Iron-sulfur</keyword>
<keyword evidence="1" id="KW-0004">4Fe-4S</keyword>
<dbReference type="Proteomes" id="UP000639396">
    <property type="component" value="Unassembled WGS sequence"/>
</dbReference>
<evidence type="ECO:0000256" key="1">
    <source>
        <dbReference type="ARBA" id="ARBA00022485"/>
    </source>
</evidence>
<evidence type="ECO:0000256" key="4">
    <source>
        <dbReference type="ARBA" id="ARBA00023004"/>
    </source>
</evidence>
<keyword evidence="4" id="KW-0408">Iron</keyword>
<dbReference type="PANTHER" id="PTHR43498:SF1">
    <property type="entry name" value="COB--COM HETERODISULFIDE REDUCTASE IRON-SULFUR SUBUNIT A"/>
    <property type="match status" value="1"/>
</dbReference>
<dbReference type="Pfam" id="PF12831">
    <property type="entry name" value="FAD_oxidored"/>
    <property type="match status" value="1"/>
</dbReference>
<sequence>MAADFSKLYYYKPDRGEAMPETVTADLCVYGATPAGIAAAVQASRMGLTAVIAEAGDRLGGVTASGLGKTDFGIKRTIGGLARQFYREIGRKYGGEEEDGAAFLLEPSAAEEIFGRWVDEAGVHVMYRQHLQQVMKVAERITGLRMENGCVIRAAMFIDATYEGDLMAKAGVSYTIGREANALYKETLNGIQFGSPNHRFNAWIDPYAVPGKPDSGLLPGVSDEAPGVQGQGDRSVQAYNFRICLTNVPDNRLPFPEPPGYDPDRFELLRRYLQAGVWDAMQLNLMLQNGKTDLNNRGAVSTDLIGANHGWPGGDYAAREMIFQDHVRYNMGMLYYLSYDERVPAAIRQEMSQWGLPADEFTGTANWPHQLYVREGRRMVSDLVITENHCRHYVSEPDSIGIASYKMDSHNCRRIVLDGCCVNEGNVETPTAGPYPIPYRAIVPRGDECTNLLVPVCLSASHIAYGSLRLEPVFLILGQSAAAAAVLALEKGTSVQEVEYAALRDRLIADGQLLHP</sequence>
<comment type="caution">
    <text evidence="6">The sequence shown here is derived from an EMBL/GenBank/DDBJ whole genome shotgun (WGS) entry which is preliminary data.</text>
</comment>
<dbReference type="InterPro" id="IPR036188">
    <property type="entry name" value="FAD/NAD-bd_sf"/>
</dbReference>
<proteinExistence type="predicted"/>
<name>A0A927CG26_9BACL</name>
<dbReference type="AlphaFoldDB" id="A0A927CG26"/>
<protein>
    <submittedName>
        <fullName evidence="6">FAD-dependent oxidoreductase</fullName>
    </submittedName>
</protein>
<dbReference type="RefSeq" id="WP_190931189.1">
    <property type="nucleotide sequence ID" value="NZ_JACXJA010000044.1"/>
</dbReference>
<dbReference type="SUPFAM" id="SSF51905">
    <property type="entry name" value="FAD/NAD(P)-binding domain"/>
    <property type="match status" value="1"/>
</dbReference>
<dbReference type="GO" id="GO:0046872">
    <property type="term" value="F:metal ion binding"/>
    <property type="evidence" value="ECO:0007669"/>
    <property type="project" value="UniProtKB-KW"/>
</dbReference>
<accession>A0A927CG26</accession>
<evidence type="ECO:0000256" key="5">
    <source>
        <dbReference type="ARBA" id="ARBA00023014"/>
    </source>
</evidence>
<organism evidence="6 7">
    <name type="scientific">Paenibacillus oceani</name>
    <dbReference type="NCBI Taxonomy" id="2772510"/>
    <lineage>
        <taxon>Bacteria</taxon>
        <taxon>Bacillati</taxon>
        <taxon>Bacillota</taxon>
        <taxon>Bacilli</taxon>
        <taxon>Bacillales</taxon>
        <taxon>Paenibacillaceae</taxon>
        <taxon>Paenibacillus</taxon>
    </lineage>
</organism>
<dbReference type="Gene3D" id="3.50.50.60">
    <property type="entry name" value="FAD/NAD(P)-binding domain"/>
    <property type="match status" value="1"/>
</dbReference>
<evidence type="ECO:0000256" key="2">
    <source>
        <dbReference type="ARBA" id="ARBA00022723"/>
    </source>
</evidence>
<keyword evidence="2" id="KW-0479">Metal-binding</keyword>
<keyword evidence="7" id="KW-1185">Reference proteome</keyword>
<evidence type="ECO:0000313" key="7">
    <source>
        <dbReference type="Proteomes" id="UP000639396"/>
    </source>
</evidence>
<reference evidence="6" key="1">
    <citation type="submission" date="2020-09" db="EMBL/GenBank/DDBJ databases">
        <title>A novel bacterium of genus Paenibacillus, isolated from South China Sea.</title>
        <authorList>
            <person name="Huang H."/>
            <person name="Mo K."/>
            <person name="Hu Y."/>
        </authorList>
    </citation>
    <scope>NUCLEOTIDE SEQUENCE</scope>
    <source>
        <strain evidence="6">IB182363</strain>
    </source>
</reference>
<evidence type="ECO:0000256" key="3">
    <source>
        <dbReference type="ARBA" id="ARBA00023002"/>
    </source>
</evidence>
<gene>
    <name evidence="6" type="ORF">IDH45_26640</name>
</gene>